<name>A0A540LZM5_MALBA</name>
<dbReference type="EMBL" id="VIEB01000405">
    <property type="protein sequence ID" value="TQD91937.1"/>
    <property type="molecule type" value="Genomic_DNA"/>
</dbReference>
<dbReference type="Proteomes" id="UP000315295">
    <property type="component" value="Unassembled WGS sequence"/>
</dbReference>
<protein>
    <submittedName>
        <fullName evidence="1">Uncharacterized protein</fullName>
    </submittedName>
</protein>
<comment type="caution">
    <text evidence="1">The sequence shown here is derived from an EMBL/GenBank/DDBJ whole genome shotgun (WGS) entry which is preliminary data.</text>
</comment>
<reference evidence="1 2" key="1">
    <citation type="journal article" date="2019" name="G3 (Bethesda)">
        <title>Sequencing of a Wild Apple (Malus baccata) Genome Unravels the Differences Between Cultivated and Wild Apple Species Regarding Disease Resistance and Cold Tolerance.</title>
        <authorList>
            <person name="Chen X."/>
        </authorList>
    </citation>
    <scope>NUCLEOTIDE SEQUENCE [LARGE SCALE GENOMIC DNA]</scope>
    <source>
        <strain evidence="2">cv. Shandingzi</strain>
        <tissue evidence="1">Leaves</tissue>
    </source>
</reference>
<gene>
    <name evidence="1" type="ORF">C1H46_022453</name>
</gene>
<keyword evidence="2" id="KW-1185">Reference proteome</keyword>
<organism evidence="1 2">
    <name type="scientific">Malus baccata</name>
    <name type="common">Siberian crab apple</name>
    <name type="synonym">Pyrus baccata</name>
    <dbReference type="NCBI Taxonomy" id="106549"/>
    <lineage>
        <taxon>Eukaryota</taxon>
        <taxon>Viridiplantae</taxon>
        <taxon>Streptophyta</taxon>
        <taxon>Embryophyta</taxon>
        <taxon>Tracheophyta</taxon>
        <taxon>Spermatophyta</taxon>
        <taxon>Magnoliopsida</taxon>
        <taxon>eudicotyledons</taxon>
        <taxon>Gunneridae</taxon>
        <taxon>Pentapetalae</taxon>
        <taxon>rosids</taxon>
        <taxon>fabids</taxon>
        <taxon>Rosales</taxon>
        <taxon>Rosaceae</taxon>
        <taxon>Amygdaloideae</taxon>
        <taxon>Maleae</taxon>
        <taxon>Malus</taxon>
    </lineage>
</organism>
<accession>A0A540LZM5</accession>
<proteinExistence type="predicted"/>
<evidence type="ECO:0000313" key="1">
    <source>
        <dbReference type="EMBL" id="TQD91937.1"/>
    </source>
</evidence>
<sequence>MVTGVEKLIGRKVNPYSNLVDFLFRCMCFRELEQKLTQACGFIGVRPPNDCKSEPIDTPRWSLLKPETLQPLPWKWEGPQSVSLTMPRKMQTSYHADLVPAKDL</sequence>
<evidence type="ECO:0000313" key="2">
    <source>
        <dbReference type="Proteomes" id="UP000315295"/>
    </source>
</evidence>
<dbReference type="AlphaFoldDB" id="A0A540LZM5"/>